<proteinExistence type="inferred from homology"/>
<name>A0A5J9UPY4_9POAL</name>
<dbReference type="Gene3D" id="3.40.50.11340">
    <property type="match status" value="1"/>
</dbReference>
<keyword evidence="6" id="KW-0333">Golgi apparatus</keyword>
<comment type="function">
    <text evidence="6">May be involved in cell wall biosynthesis.</text>
</comment>
<feature type="non-terminal residue" evidence="7">
    <location>
        <position position="1"/>
    </location>
</feature>
<keyword evidence="4" id="KW-0325">Glycoprotein</keyword>
<organism evidence="7 8">
    <name type="scientific">Eragrostis curvula</name>
    <name type="common">weeping love grass</name>
    <dbReference type="NCBI Taxonomy" id="38414"/>
    <lineage>
        <taxon>Eukaryota</taxon>
        <taxon>Viridiplantae</taxon>
        <taxon>Streptophyta</taxon>
        <taxon>Embryophyta</taxon>
        <taxon>Tracheophyta</taxon>
        <taxon>Spermatophyta</taxon>
        <taxon>Magnoliopsida</taxon>
        <taxon>Liliopsida</taxon>
        <taxon>Poales</taxon>
        <taxon>Poaceae</taxon>
        <taxon>PACMAD clade</taxon>
        <taxon>Chloridoideae</taxon>
        <taxon>Eragrostideae</taxon>
        <taxon>Eragrostidinae</taxon>
        <taxon>Eragrostis</taxon>
    </lineage>
</organism>
<dbReference type="GO" id="GO:0009969">
    <property type="term" value="P:xyloglucan biosynthetic process"/>
    <property type="evidence" value="ECO:0007669"/>
    <property type="project" value="TreeGrafter"/>
</dbReference>
<reference evidence="7 8" key="1">
    <citation type="journal article" date="2019" name="Sci. Rep.">
        <title>A high-quality genome of Eragrostis curvula grass provides insights into Poaceae evolution and supports new strategies to enhance forage quality.</title>
        <authorList>
            <person name="Carballo J."/>
            <person name="Santos B.A.C.M."/>
            <person name="Zappacosta D."/>
            <person name="Garbus I."/>
            <person name="Selva J.P."/>
            <person name="Gallo C.A."/>
            <person name="Diaz A."/>
            <person name="Albertini E."/>
            <person name="Caccamo M."/>
            <person name="Echenique V."/>
        </authorList>
    </citation>
    <scope>NUCLEOTIDE SEQUENCE [LARGE SCALE GENOMIC DNA]</scope>
    <source>
        <strain evidence="8">cv. Victoria</strain>
        <tissue evidence="7">Leaf</tissue>
    </source>
</reference>
<dbReference type="GO" id="GO:0071555">
    <property type="term" value="P:cell wall organization"/>
    <property type="evidence" value="ECO:0007669"/>
    <property type="project" value="UniProtKB-UniRule"/>
</dbReference>
<gene>
    <name evidence="7" type="ORF">EJB05_27823</name>
</gene>
<keyword evidence="3 6" id="KW-0808">Transferase</keyword>
<keyword evidence="2 6" id="KW-0328">Glycosyltransferase</keyword>
<dbReference type="PANTHER" id="PTHR31889:SF9">
    <property type="entry name" value="FUCOSYLTRANSFERASE"/>
    <property type="match status" value="1"/>
</dbReference>
<dbReference type="InterPro" id="IPR004938">
    <property type="entry name" value="XG_FTase"/>
</dbReference>
<dbReference type="Gramene" id="TVU25331">
    <property type="protein sequence ID" value="TVU25331"/>
    <property type="gene ID" value="EJB05_27823"/>
</dbReference>
<evidence type="ECO:0000313" key="7">
    <source>
        <dbReference type="EMBL" id="TVU25331.1"/>
    </source>
</evidence>
<keyword evidence="5 6" id="KW-0961">Cell wall biogenesis/degradation</keyword>
<evidence type="ECO:0000313" key="8">
    <source>
        <dbReference type="Proteomes" id="UP000324897"/>
    </source>
</evidence>
<evidence type="ECO:0000256" key="3">
    <source>
        <dbReference type="ARBA" id="ARBA00022679"/>
    </source>
</evidence>
<dbReference type="AlphaFoldDB" id="A0A5J9UPY4"/>
<protein>
    <recommendedName>
        <fullName evidence="6">Fucosyltransferase</fullName>
        <ecNumber evidence="6">2.4.1.-</ecNumber>
    </recommendedName>
</protein>
<dbReference type="GO" id="GO:0008107">
    <property type="term" value="F:galactoside 2-alpha-L-fucosyltransferase activity"/>
    <property type="evidence" value="ECO:0007669"/>
    <property type="project" value="InterPro"/>
</dbReference>
<accession>A0A5J9UPY4</accession>
<evidence type="ECO:0000256" key="4">
    <source>
        <dbReference type="ARBA" id="ARBA00023180"/>
    </source>
</evidence>
<dbReference type="PANTHER" id="PTHR31889">
    <property type="entry name" value="FUCOSYLTRANSFERASE 2-RELATED"/>
    <property type="match status" value="1"/>
</dbReference>
<evidence type="ECO:0000256" key="5">
    <source>
        <dbReference type="ARBA" id="ARBA00023316"/>
    </source>
</evidence>
<evidence type="ECO:0000256" key="1">
    <source>
        <dbReference type="ARBA" id="ARBA00010481"/>
    </source>
</evidence>
<dbReference type="GO" id="GO:0032580">
    <property type="term" value="C:Golgi cisterna membrane"/>
    <property type="evidence" value="ECO:0007669"/>
    <property type="project" value="UniProtKB-SubCell"/>
</dbReference>
<dbReference type="Pfam" id="PF03254">
    <property type="entry name" value="XG_FTase"/>
    <property type="match status" value="4"/>
</dbReference>
<comment type="similarity">
    <text evidence="1 6">Belongs to the glycosyltransferase 37 family.</text>
</comment>
<dbReference type="GO" id="GO:0042546">
    <property type="term" value="P:cell wall biogenesis"/>
    <property type="evidence" value="ECO:0007669"/>
    <property type="project" value="InterPro"/>
</dbReference>
<keyword evidence="8" id="KW-1185">Reference proteome</keyword>
<comment type="subcellular location">
    <subcellularLocation>
        <location evidence="6">Golgi apparatus</location>
        <location evidence="6">Golgi stack membrane</location>
        <topology evidence="6">Single-pass type II membrane protein</topology>
    </subcellularLocation>
</comment>
<evidence type="ECO:0000256" key="2">
    <source>
        <dbReference type="ARBA" id="ARBA00022676"/>
    </source>
</evidence>
<sequence>MDVGELDPPEAAERRRARGGPRTGAAIFLLALPPLLLASSLLLGDRAADLLFADLNPVPCSADRLLGGLLSPEFGDETTTCLSRYAVSKRWVTPSPFPVSPYLVRKLRRYEARHRRCGPGTTKNNSSGGECRYFLVRSCQILFVEIPEISCLAVTFEFCFSENIFSGRYMAWLPPAEGLGNRMRSLVSAFLYALLTDRVLLVRETPEMQGLFCEPFPGTSWLLPPDVPYADDDGLHLRRGNNTSSSYIDMERSKYRLQDHRVLDRLRSESYFAVALFLVPMYRAELDRMFPSGNKGAVFHHLGRYHLRPGNRAWAIVERFYDDHLAGADELLGIQHGLLPVSKKKKAVLVASLKREYYDKLRAVYHDDDTAVHQASHDGEQRSGDRAHNERALAEIFLLSYCDRVVTTAMSTFGYAEHALAGLRPWMLRALDWTNKQDDDDDGAACVRAASVEPCLHSAPSLECCRAFPEQVRDPVARFPPFLRHCEDVSFGLKLFHD</sequence>
<dbReference type="Proteomes" id="UP000324897">
    <property type="component" value="Chromosome 2"/>
</dbReference>
<dbReference type="EMBL" id="RWGY01000013">
    <property type="protein sequence ID" value="TVU25331.1"/>
    <property type="molecule type" value="Genomic_DNA"/>
</dbReference>
<dbReference type="EC" id="2.4.1.-" evidence="6"/>
<comment type="caution">
    <text evidence="7">The sequence shown here is derived from an EMBL/GenBank/DDBJ whole genome shotgun (WGS) entry which is preliminary data.</text>
</comment>
<dbReference type="OrthoDB" id="428346at2759"/>
<evidence type="ECO:0000256" key="6">
    <source>
        <dbReference type="RuleBase" id="RU367004"/>
    </source>
</evidence>